<evidence type="ECO:0000313" key="1">
    <source>
        <dbReference type="EMBL" id="TWW82156.1"/>
    </source>
</evidence>
<comment type="caution">
    <text evidence="1">The sequence shown here is derived from an EMBL/GenBank/DDBJ whole genome shotgun (WGS) entry which is preliminary data.</text>
</comment>
<reference evidence="1 2" key="1">
    <citation type="submission" date="2019-04" db="EMBL/GenBank/DDBJ databases">
        <title>Chromosome genome assembly for Takifugu flavidus.</title>
        <authorList>
            <person name="Xiao S."/>
        </authorList>
    </citation>
    <scope>NUCLEOTIDE SEQUENCE [LARGE SCALE GENOMIC DNA]</scope>
    <source>
        <strain evidence="1">HTHZ2018</strain>
        <tissue evidence="1">Muscle</tissue>
    </source>
</reference>
<evidence type="ECO:0000313" key="2">
    <source>
        <dbReference type="Proteomes" id="UP000324091"/>
    </source>
</evidence>
<protein>
    <submittedName>
        <fullName evidence="1">Uncharacterized protein</fullName>
    </submittedName>
</protein>
<sequence length="128" mass="14671">MKPPCSDDLIAYLNEYIWERVKDEDICITDDSFKKMDNKIQKILRKELGNPNKVLFLLKYSEEPVVADCMVTILRRVRWSAVRREAPGYLNGACPCLRHAYVGDPGTDLGYSGEIVSLGWPENTMKFP</sequence>
<gene>
    <name evidence="1" type="ORF">D4764_01G0019710</name>
</gene>
<dbReference type="AlphaFoldDB" id="A0A5C6PT35"/>
<keyword evidence="2" id="KW-1185">Reference proteome</keyword>
<dbReference type="Proteomes" id="UP000324091">
    <property type="component" value="Chromosome 1"/>
</dbReference>
<name>A0A5C6PT35_9TELE</name>
<dbReference type="EMBL" id="RHFK02000001">
    <property type="protein sequence ID" value="TWW82156.1"/>
    <property type="molecule type" value="Genomic_DNA"/>
</dbReference>
<proteinExistence type="predicted"/>
<accession>A0A5C6PT35</accession>
<organism evidence="1 2">
    <name type="scientific">Takifugu flavidus</name>
    <name type="common">sansaifugu</name>
    <dbReference type="NCBI Taxonomy" id="433684"/>
    <lineage>
        <taxon>Eukaryota</taxon>
        <taxon>Metazoa</taxon>
        <taxon>Chordata</taxon>
        <taxon>Craniata</taxon>
        <taxon>Vertebrata</taxon>
        <taxon>Euteleostomi</taxon>
        <taxon>Actinopterygii</taxon>
        <taxon>Neopterygii</taxon>
        <taxon>Teleostei</taxon>
        <taxon>Neoteleostei</taxon>
        <taxon>Acanthomorphata</taxon>
        <taxon>Eupercaria</taxon>
        <taxon>Tetraodontiformes</taxon>
        <taxon>Tetradontoidea</taxon>
        <taxon>Tetraodontidae</taxon>
        <taxon>Takifugu</taxon>
    </lineage>
</organism>